<dbReference type="PROSITE" id="PS50005">
    <property type="entry name" value="TPR"/>
    <property type="match status" value="4"/>
</dbReference>
<dbReference type="SUPFAM" id="SSF48452">
    <property type="entry name" value="TPR-like"/>
    <property type="match status" value="2"/>
</dbReference>
<feature type="compositionally biased region" description="Gly residues" evidence="4">
    <location>
        <begin position="402"/>
        <end position="416"/>
    </location>
</feature>
<keyword evidence="6" id="KW-1185">Reference proteome</keyword>
<feature type="region of interest" description="Disordered" evidence="4">
    <location>
        <begin position="385"/>
        <end position="423"/>
    </location>
</feature>
<feature type="repeat" description="TPR" evidence="3">
    <location>
        <begin position="268"/>
        <end position="301"/>
    </location>
</feature>
<evidence type="ECO:0000256" key="1">
    <source>
        <dbReference type="ARBA" id="ARBA00022737"/>
    </source>
</evidence>
<dbReference type="InterPro" id="IPR011990">
    <property type="entry name" value="TPR-like_helical_dom_sf"/>
</dbReference>
<protein>
    <submittedName>
        <fullName evidence="5">Tetratricopeptide repeat protein</fullName>
    </submittedName>
</protein>
<evidence type="ECO:0000256" key="2">
    <source>
        <dbReference type="ARBA" id="ARBA00022803"/>
    </source>
</evidence>
<feature type="repeat" description="TPR" evidence="3">
    <location>
        <begin position="191"/>
        <end position="224"/>
    </location>
</feature>
<dbReference type="Pfam" id="PF13432">
    <property type="entry name" value="TPR_16"/>
    <property type="match status" value="1"/>
</dbReference>
<evidence type="ECO:0000313" key="6">
    <source>
        <dbReference type="Proteomes" id="UP001526426"/>
    </source>
</evidence>
<feature type="repeat" description="TPR" evidence="3">
    <location>
        <begin position="302"/>
        <end position="335"/>
    </location>
</feature>
<keyword evidence="2 3" id="KW-0802">TPR repeat</keyword>
<dbReference type="InterPro" id="IPR050498">
    <property type="entry name" value="Ycf3"/>
</dbReference>
<evidence type="ECO:0000256" key="3">
    <source>
        <dbReference type="PROSITE-ProRule" id="PRU00339"/>
    </source>
</evidence>
<dbReference type="PANTHER" id="PTHR44858:SF1">
    <property type="entry name" value="UDP-N-ACETYLGLUCOSAMINE--PEPTIDE N-ACETYLGLUCOSAMINYLTRANSFERASE SPINDLY-RELATED"/>
    <property type="match status" value="1"/>
</dbReference>
<keyword evidence="1" id="KW-0677">Repeat</keyword>
<evidence type="ECO:0000313" key="5">
    <source>
        <dbReference type="EMBL" id="MCW6038504.1"/>
    </source>
</evidence>
<feature type="repeat" description="TPR" evidence="3">
    <location>
        <begin position="157"/>
        <end position="190"/>
    </location>
</feature>
<dbReference type="RefSeq" id="WP_265266414.1">
    <property type="nucleotide sequence ID" value="NZ_JAIHOM010000143.1"/>
</dbReference>
<name>A0ABT3LAH6_9CYAN</name>
<reference evidence="5 6" key="1">
    <citation type="submission" date="2021-08" db="EMBL/GenBank/DDBJ databases">
        <title>Draft genome sequence of Spirulina subsalsa with high tolerance to salinity and hype-accumulation of phycocyanin.</title>
        <authorList>
            <person name="Pei H."/>
            <person name="Jiang L."/>
        </authorList>
    </citation>
    <scope>NUCLEOTIDE SEQUENCE [LARGE SCALE GENOMIC DNA]</scope>
    <source>
        <strain evidence="5 6">FACHB-351</strain>
    </source>
</reference>
<organism evidence="5 6">
    <name type="scientific">Spirulina subsalsa FACHB-351</name>
    <dbReference type="NCBI Taxonomy" id="234711"/>
    <lineage>
        <taxon>Bacteria</taxon>
        <taxon>Bacillati</taxon>
        <taxon>Cyanobacteriota</taxon>
        <taxon>Cyanophyceae</taxon>
        <taxon>Spirulinales</taxon>
        <taxon>Spirulinaceae</taxon>
        <taxon>Spirulina</taxon>
    </lineage>
</organism>
<gene>
    <name evidence="5" type="ORF">K4A83_19825</name>
</gene>
<dbReference type="InterPro" id="IPR019734">
    <property type="entry name" value="TPR_rpt"/>
</dbReference>
<dbReference type="PANTHER" id="PTHR44858">
    <property type="entry name" value="TETRATRICOPEPTIDE REPEAT PROTEIN 6"/>
    <property type="match status" value="1"/>
</dbReference>
<dbReference type="SMART" id="SM00028">
    <property type="entry name" value="TPR"/>
    <property type="match status" value="8"/>
</dbReference>
<accession>A0ABT3LAH6</accession>
<comment type="caution">
    <text evidence="5">The sequence shown here is derived from an EMBL/GenBank/DDBJ whole genome shotgun (WGS) entry which is preliminary data.</text>
</comment>
<dbReference type="EMBL" id="JAIHOM010000143">
    <property type="protein sequence ID" value="MCW6038504.1"/>
    <property type="molecule type" value="Genomic_DNA"/>
</dbReference>
<dbReference type="Gene3D" id="1.25.40.10">
    <property type="entry name" value="Tetratricopeptide repeat domain"/>
    <property type="match status" value="2"/>
</dbReference>
<evidence type="ECO:0000256" key="4">
    <source>
        <dbReference type="SAM" id="MobiDB-lite"/>
    </source>
</evidence>
<dbReference type="PROSITE" id="PS50293">
    <property type="entry name" value="TPR_REGION"/>
    <property type="match status" value="1"/>
</dbReference>
<dbReference type="Proteomes" id="UP001526426">
    <property type="component" value="Unassembled WGS sequence"/>
</dbReference>
<dbReference type="Pfam" id="PF14559">
    <property type="entry name" value="TPR_19"/>
    <property type="match status" value="1"/>
</dbReference>
<sequence>MAGKRQLLIWGLTISGLLMGMPGMAKMTATGIDCEGLEPPPELTTTGHYIQQGDLRLCAEDWDGAIASYQTAVSLAEEDPSEQAIALLRLARTLALGEEIDVGLMVATYRQAITLDPLYGYRLSDRDFSPLGEPITDAGLIGEAHPAPRTARESIEASAYFETGWFFARQKRWLRAIEMYHKAIELSPNFAHAYNGLGEALFWVQRYDEAQQALEQALGLNPDLVWAHYHLAHLLTWKYERDAGFDHFRQVIDYHTGLDPLGEDVKNALAYGLMGDVFMDQGNPPPALEAYQKSLALFPQNSRIHFRLGVVLWMGGNLEQAQMAFREGMRLLPDEEIPRDDTMALDLAQAFILEEQWEKAEEIIKTVMARSPDLFRAQDMWQSLPTYPGFPQQQESRERGSRGAGEQGSRGAGEQGESGIIDN</sequence>
<proteinExistence type="predicted"/>